<evidence type="ECO:0000313" key="1">
    <source>
        <dbReference type="EMBL" id="CAI0432325.1"/>
    </source>
</evidence>
<evidence type="ECO:0000313" key="2">
    <source>
        <dbReference type="EMBL" id="CAI0432331.1"/>
    </source>
</evidence>
<dbReference type="AlphaFoldDB" id="A0AAV0LDV7"/>
<gene>
    <name evidence="1" type="ORF">LITE_LOCUS23407</name>
    <name evidence="2" type="ORF">LITE_LOCUS23409</name>
</gene>
<dbReference type="SUPFAM" id="SSF47336">
    <property type="entry name" value="ACP-like"/>
    <property type="match status" value="1"/>
</dbReference>
<sequence>MAAASTSSFIPLKPRPTPRGLSTIAVLKLGAPLSFSFRRPVLAPARLRISCVVEIVMGLEEEFDISVEEDSAQSIATVQDAADLIEELVRKKCA</sequence>
<dbReference type="Gene3D" id="1.10.1200.10">
    <property type="entry name" value="ACP-like"/>
    <property type="match status" value="1"/>
</dbReference>
<name>A0AAV0LDV7_9ROSI</name>
<evidence type="ECO:0008006" key="4">
    <source>
        <dbReference type="Google" id="ProtNLM"/>
    </source>
</evidence>
<protein>
    <recommendedName>
        <fullName evidence="4">Acyl carrier protein</fullName>
    </recommendedName>
</protein>
<keyword evidence="3" id="KW-1185">Reference proteome</keyword>
<dbReference type="PANTHER" id="PTHR46153:SF20">
    <property type="entry name" value="ACYL CARRIER PROTEIN 2, CHLOROPLASTIC-RELATED"/>
    <property type="match status" value="1"/>
</dbReference>
<evidence type="ECO:0000313" key="3">
    <source>
        <dbReference type="Proteomes" id="UP001154282"/>
    </source>
</evidence>
<comment type="caution">
    <text evidence="2">The sequence shown here is derived from an EMBL/GenBank/DDBJ whole genome shotgun (WGS) entry which is preliminary data.</text>
</comment>
<dbReference type="EMBL" id="CAMGYJ010000006">
    <property type="protein sequence ID" value="CAI0432325.1"/>
    <property type="molecule type" value="Genomic_DNA"/>
</dbReference>
<dbReference type="GO" id="GO:0000036">
    <property type="term" value="F:acyl carrier activity"/>
    <property type="evidence" value="ECO:0007669"/>
    <property type="project" value="InterPro"/>
</dbReference>
<dbReference type="InterPro" id="IPR036736">
    <property type="entry name" value="ACP-like_sf"/>
</dbReference>
<dbReference type="Proteomes" id="UP001154282">
    <property type="component" value="Unassembled WGS sequence"/>
</dbReference>
<dbReference type="EMBL" id="CAMGYJ010000006">
    <property type="protein sequence ID" value="CAI0432331.1"/>
    <property type="molecule type" value="Genomic_DNA"/>
</dbReference>
<accession>A0AAV0LDV7</accession>
<dbReference type="InterPro" id="IPR044813">
    <property type="entry name" value="ACP_chloroplastic"/>
</dbReference>
<dbReference type="PANTHER" id="PTHR46153">
    <property type="entry name" value="ACYL CARRIER PROTEIN"/>
    <property type="match status" value="1"/>
</dbReference>
<reference evidence="2" key="1">
    <citation type="submission" date="2022-08" db="EMBL/GenBank/DDBJ databases">
        <authorList>
            <person name="Gutierrez-Valencia J."/>
        </authorList>
    </citation>
    <scope>NUCLEOTIDE SEQUENCE</scope>
</reference>
<organism evidence="2 3">
    <name type="scientific">Linum tenue</name>
    <dbReference type="NCBI Taxonomy" id="586396"/>
    <lineage>
        <taxon>Eukaryota</taxon>
        <taxon>Viridiplantae</taxon>
        <taxon>Streptophyta</taxon>
        <taxon>Embryophyta</taxon>
        <taxon>Tracheophyta</taxon>
        <taxon>Spermatophyta</taxon>
        <taxon>Magnoliopsida</taxon>
        <taxon>eudicotyledons</taxon>
        <taxon>Gunneridae</taxon>
        <taxon>Pentapetalae</taxon>
        <taxon>rosids</taxon>
        <taxon>fabids</taxon>
        <taxon>Malpighiales</taxon>
        <taxon>Linaceae</taxon>
        <taxon>Linum</taxon>
    </lineage>
</organism>
<proteinExistence type="predicted"/>